<dbReference type="GO" id="GO:0006508">
    <property type="term" value="P:proteolysis"/>
    <property type="evidence" value="ECO:0007669"/>
    <property type="project" value="InterPro"/>
</dbReference>
<comment type="caution">
    <text evidence="3">The sequence shown here is derived from an EMBL/GenBank/DDBJ whole genome shotgun (WGS) entry which is preliminary data.</text>
</comment>
<evidence type="ECO:0000313" key="3">
    <source>
        <dbReference type="EMBL" id="PZN74864.1"/>
    </source>
</evidence>
<dbReference type="InterPro" id="IPR005532">
    <property type="entry name" value="SUMF_dom"/>
</dbReference>
<dbReference type="InterPro" id="IPR027417">
    <property type="entry name" value="P-loop_NTPase"/>
</dbReference>
<dbReference type="PANTHER" id="PTHR23150:SF19">
    <property type="entry name" value="FORMYLGLYCINE-GENERATING ENZYME"/>
    <property type="match status" value="1"/>
</dbReference>
<dbReference type="InterPro" id="IPR007111">
    <property type="entry name" value="NACHT_NTPase"/>
</dbReference>
<organism evidence="3 4">
    <name type="scientific">Candidatus Methylumidiphilus alinenensis</name>
    <dbReference type="NCBI Taxonomy" id="2202197"/>
    <lineage>
        <taxon>Bacteria</taxon>
        <taxon>Pseudomonadati</taxon>
        <taxon>Pseudomonadota</taxon>
        <taxon>Gammaproteobacteria</taxon>
        <taxon>Methylococcales</taxon>
        <taxon>Candidatus Methylumidiphilus</taxon>
    </lineage>
</organism>
<dbReference type="InterPro" id="IPR029030">
    <property type="entry name" value="Caspase-like_dom_sf"/>
</dbReference>
<dbReference type="PANTHER" id="PTHR23150">
    <property type="entry name" value="SULFATASE MODIFYING FACTOR 1, 2"/>
    <property type="match status" value="1"/>
</dbReference>
<evidence type="ECO:0000259" key="2">
    <source>
        <dbReference type="PROSITE" id="PS50837"/>
    </source>
</evidence>
<evidence type="ECO:0000313" key="4">
    <source>
        <dbReference type="Proteomes" id="UP000249396"/>
    </source>
</evidence>
<dbReference type="Gene3D" id="3.40.50.300">
    <property type="entry name" value="P-loop containing nucleotide triphosphate hydrolases"/>
    <property type="match status" value="1"/>
</dbReference>
<dbReference type="InterPro" id="IPR011600">
    <property type="entry name" value="Pept_C14_caspase"/>
</dbReference>
<feature type="region of interest" description="Disordered" evidence="1">
    <location>
        <begin position="1015"/>
        <end position="1035"/>
    </location>
</feature>
<dbReference type="InterPro" id="IPR051043">
    <property type="entry name" value="Sulfatase_Mod_Factor_Kinase"/>
</dbReference>
<dbReference type="Pfam" id="PF03781">
    <property type="entry name" value="FGE-sulfatase"/>
    <property type="match status" value="1"/>
</dbReference>
<feature type="compositionally biased region" description="Basic and acidic residues" evidence="1">
    <location>
        <begin position="1015"/>
        <end position="1033"/>
    </location>
</feature>
<dbReference type="GO" id="GO:0004197">
    <property type="term" value="F:cysteine-type endopeptidase activity"/>
    <property type="evidence" value="ECO:0007669"/>
    <property type="project" value="InterPro"/>
</dbReference>
<protein>
    <recommendedName>
        <fullName evidence="2">NACHT domain-containing protein</fullName>
    </recommendedName>
</protein>
<dbReference type="SUPFAM" id="SSF52129">
    <property type="entry name" value="Caspase-like"/>
    <property type="match status" value="1"/>
</dbReference>
<dbReference type="PROSITE" id="PS50837">
    <property type="entry name" value="NACHT"/>
    <property type="match status" value="1"/>
</dbReference>
<dbReference type="Pfam" id="PF00656">
    <property type="entry name" value="Peptidase_C14"/>
    <property type="match status" value="1"/>
</dbReference>
<dbReference type="SUPFAM" id="SSF56436">
    <property type="entry name" value="C-type lectin-like"/>
    <property type="match status" value="1"/>
</dbReference>
<accession>A0A2W4SPY6</accession>
<dbReference type="Pfam" id="PF05729">
    <property type="entry name" value="NACHT"/>
    <property type="match status" value="1"/>
</dbReference>
<evidence type="ECO:0000256" key="1">
    <source>
        <dbReference type="SAM" id="MobiDB-lite"/>
    </source>
</evidence>
<dbReference type="AlphaFoldDB" id="A0A2W4SPY6"/>
<dbReference type="Gene3D" id="3.90.1580.10">
    <property type="entry name" value="paralog of FGE (formylglycine-generating enzyme)"/>
    <property type="match status" value="1"/>
</dbReference>
<dbReference type="InterPro" id="IPR016187">
    <property type="entry name" value="CTDL_fold"/>
</dbReference>
<dbReference type="EMBL" id="QJPH01000410">
    <property type="protein sequence ID" value="PZN74864.1"/>
    <property type="molecule type" value="Genomic_DNA"/>
</dbReference>
<dbReference type="InterPro" id="IPR042095">
    <property type="entry name" value="SUMF_sf"/>
</dbReference>
<dbReference type="SUPFAM" id="SSF52540">
    <property type="entry name" value="P-loop containing nucleoside triphosphate hydrolases"/>
    <property type="match status" value="1"/>
</dbReference>
<dbReference type="GO" id="GO:0120147">
    <property type="term" value="F:formylglycine-generating oxidase activity"/>
    <property type="evidence" value="ECO:0007669"/>
    <property type="project" value="TreeGrafter"/>
</dbReference>
<sequence>MQRRALFIGINRYEGHGKDLTTPGNDAQALYQLFREYNFDGTLDVYPRIGGPNDDPVAINPNGYVAKAELISYLKQFFSPDAKPDTILLYFSGHADKRPDPDEDWGTGDTSSELCLCSSEDRYAVPLSKLLTLLERSGAREVMVWLDCCHSGKLMSFDNLFQGRKGFFLASSLPNEPSYQGKKDHSILTQALVEGLRHIAQGGKRVTAMNLALDLENRLREQIQTFNFGLLNSNITLFYGSNQSNDWKGPSFNIPLSSRQQVYFDRYLRTVCEDWKWQSVETVDPNPTSSPLPILLSEVYLELPIQESSLVRSAEPLNATLGSPSLFEILVSQGSRHIVLSGELGSGKSTVVRHLCHTLAEACLGESSSNSNALPLGLPVRIALGEIGDRVPEDDKLAVGDLIWQFVKSEFQRRLSSEEDGNELFDSLYGHLRQHGIFIFDGLDEVPDTNLQRRNLIQAVVRFAKELGGQSRVLVTTRPYALKSASGRFSFKGFRLLELGRLDPVRREQFVERWYRAAQRVEHWDDTTREKFEHDLQRALRERACLAELASRPLLLTLITSLHAANARLPEDRAELYKSAVGLLLSRWHRHPSDRGDVLFTPELASALRTGIESIRIGLQKLAFDLHTRQQNDASAHISEMEVYGIFTKALPKKCITAELDDFLNQRAGLLVLDSNGGYDFPHRSFREFLAACHIVDTDKKPHTRLVKLVHENSDWWREVFLLALGRVSQGSMANALAIIETLVPAAPNKVSIPSEQHWSDAVLGGSALVELRIKERFSDYPFASAIVQRISAWLTCLLQEGQLSSRERAEAGDCLGKLGDPRPGVTLDIEGLPDIDWVEIPSGWIVTTESCGNIPAFQIARYPVTVAQYGAFVVAKAYALKEYWSAQGWHWRQYQKRTAPATWEEQINYPNRPVVGISWHEAVAFCNWLSEKRQQTIRLPTEEEWEYVAAGKQGRTYPWDESVEPLGQWANTAESQIGHPSAVGMYPKGATPEGVMELAGNVWEWCGNRYADASKPDEKNRIDTEARGERPVRGGSWWAPAGHSCCAKRKPFRPAAGDPDLGFRLVCDLASSK</sequence>
<gene>
    <name evidence="3" type="ORF">DM484_20170</name>
</gene>
<dbReference type="Proteomes" id="UP000249396">
    <property type="component" value="Unassembled WGS sequence"/>
</dbReference>
<name>A0A2W4SPY6_9GAMM</name>
<dbReference type="Gene3D" id="3.40.50.1460">
    <property type="match status" value="1"/>
</dbReference>
<reference evidence="3 4" key="1">
    <citation type="journal article" date="2018" name="Aquat. Microb. Ecol.">
        <title>Gammaproteobacterial methanotrophs dominate.</title>
        <authorList>
            <person name="Rissanen A.J."/>
            <person name="Saarenheimo J."/>
            <person name="Tiirola M."/>
            <person name="Peura S."/>
            <person name="Aalto S.L."/>
            <person name="Karvinen A."/>
            <person name="Nykanen H."/>
        </authorList>
    </citation>
    <scope>NUCLEOTIDE SEQUENCE [LARGE SCALE GENOMIC DNA]</scope>
    <source>
        <strain evidence="3">AMbin10</strain>
    </source>
</reference>
<proteinExistence type="predicted"/>
<feature type="domain" description="NACHT" evidence="2">
    <location>
        <begin position="336"/>
        <end position="481"/>
    </location>
</feature>